<comment type="caution">
    <text evidence="1">The sequence shown here is derived from an EMBL/GenBank/DDBJ whole genome shotgun (WGS) entry which is preliminary data.</text>
</comment>
<evidence type="ECO:0008006" key="3">
    <source>
        <dbReference type="Google" id="ProtNLM"/>
    </source>
</evidence>
<protein>
    <recommendedName>
        <fullName evidence="3">IPT/TIG domain-containing protein</fullName>
    </recommendedName>
</protein>
<gene>
    <name evidence="1" type="ORF">NCI00_20290</name>
</gene>
<reference evidence="1 2" key="1">
    <citation type="submission" date="2022-06" db="EMBL/GenBank/DDBJ databases">
        <title>Runella sp. S5 genome sequencing.</title>
        <authorList>
            <person name="Park S."/>
        </authorList>
    </citation>
    <scope>NUCLEOTIDE SEQUENCE [LARGE SCALE GENOMIC DNA]</scope>
    <source>
        <strain evidence="1 2">S5</strain>
    </source>
</reference>
<organism evidence="1 2">
    <name type="scientific">Runella salmonicolor</name>
    <dbReference type="NCBI Taxonomy" id="2950278"/>
    <lineage>
        <taxon>Bacteria</taxon>
        <taxon>Pseudomonadati</taxon>
        <taxon>Bacteroidota</taxon>
        <taxon>Cytophagia</taxon>
        <taxon>Cytophagales</taxon>
        <taxon>Spirosomataceae</taxon>
        <taxon>Runella</taxon>
    </lineage>
</organism>
<dbReference type="RefSeq" id="WP_253530632.1">
    <property type="nucleotide sequence ID" value="NZ_JAMZEL010000009.1"/>
</dbReference>
<dbReference type="EMBL" id="JAMZEL010000009">
    <property type="protein sequence ID" value="MCP1384786.1"/>
    <property type="molecule type" value="Genomic_DNA"/>
</dbReference>
<evidence type="ECO:0000313" key="2">
    <source>
        <dbReference type="Proteomes" id="UP001204772"/>
    </source>
</evidence>
<proteinExistence type="predicted"/>
<evidence type="ECO:0000313" key="1">
    <source>
        <dbReference type="EMBL" id="MCP1384786.1"/>
    </source>
</evidence>
<name>A0ABT1FSP9_9BACT</name>
<dbReference type="Proteomes" id="UP001204772">
    <property type="component" value="Unassembled WGS sequence"/>
</dbReference>
<accession>A0ABT1FSP9</accession>
<sequence length="149" mass="15569">MKQIIALGFGLLIATVGFGQVVTPNSTNRGPITLKTAALVDSAVASNATTVLIYGQFVGGTDAFHVTGEIIKNSGAPAGKLYFVGGDSPTKMAKLDSFTIYNGNAIVTFRLPPGHASYSYYGLQAVTTGSQNSTFKGTMQGKTPPYIIR</sequence>
<keyword evidence="2" id="KW-1185">Reference proteome</keyword>